<name>A0A6A3N7Q7_9STRA</name>
<protein>
    <submittedName>
        <fullName evidence="1">Uncharacterized protein</fullName>
    </submittedName>
</protein>
<sequence>MTLHGLKPGYSAYLASAIDAHSAPNPLVCAPNRNPRVGFVLTAGKEACRLAEHYWNILIEDVGERAIQCRRFWATTASATPVMAALRCWWYACVTKEPSFCCYSSRVSRSGPRQPPAWPTPAAQTTRTLRRIAVRDQTVVLSALLRDRLDIVRARAQRFKERPTRRNPWMSAWLASTGRMILAS</sequence>
<evidence type="ECO:0000313" key="1">
    <source>
        <dbReference type="EMBL" id="KAE9037687.1"/>
    </source>
</evidence>
<reference evidence="1 2" key="1">
    <citation type="submission" date="2018-09" db="EMBL/GenBank/DDBJ databases">
        <title>Genomic investigation of the strawberry pathogen Phytophthora fragariae indicates pathogenicity is determined by transcriptional variation in three key races.</title>
        <authorList>
            <person name="Adams T.M."/>
            <person name="Armitage A.D."/>
            <person name="Sobczyk M.K."/>
            <person name="Bates H.J."/>
            <person name="Dunwell J.M."/>
            <person name="Nellist C.F."/>
            <person name="Harrison R.J."/>
        </authorList>
    </citation>
    <scope>NUCLEOTIDE SEQUENCE [LARGE SCALE GENOMIC DNA]</scope>
    <source>
        <strain evidence="1 2">SCRP324</strain>
    </source>
</reference>
<gene>
    <name evidence="1" type="ORF">PR002_g6429</name>
</gene>
<organism evidence="1 2">
    <name type="scientific">Phytophthora rubi</name>
    <dbReference type="NCBI Taxonomy" id="129364"/>
    <lineage>
        <taxon>Eukaryota</taxon>
        <taxon>Sar</taxon>
        <taxon>Stramenopiles</taxon>
        <taxon>Oomycota</taxon>
        <taxon>Peronosporomycetes</taxon>
        <taxon>Peronosporales</taxon>
        <taxon>Peronosporaceae</taxon>
        <taxon>Phytophthora</taxon>
    </lineage>
</organism>
<dbReference type="EMBL" id="QXFU01000290">
    <property type="protein sequence ID" value="KAE9037687.1"/>
    <property type="molecule type" value="Genomic_DNA"/>
</dbReference>
<proteinExistence type="predicted"/>
<comment type="caution">
    <text evidence="1">The sequence shown here is derived from an EMBL/GenBank/DDBJ whole genome shotgun (WGS) entry which is preliminary data.</text>
</comment>
<dbReference type="AlphaFoldDB" id="A0A6A3N7Q7"/>
<dbReference type="Proteomes" id="UP000435112">
    <property type="component" value="Unassembled WGS sequence"/>
</dbReference>
<accession>A0A6A3N7Q7</accession>
<evidence type="ECO:0000313" key="2">
    <source>
        <dbReference type="Proteomes" id="UP000435112"/>
    </source>
</evidence>